<name>A0AAD7P9W6_QUISA</name>
<evidence type="ECO:0000256" key="2">
    <source>
        <dbReference type="RuleBase" id="RU367034"/>
    </source>
</evidence>
<gene>
    <name evidence="4" type="ORF">O6P43_031937</name>
</gene>
<keyword evidence="2" id="KW-0206">Cytoskeleton</keyword>
<dbReference type="AlphaFoldDB" id="A0AAD7P9W6"/>
<sequence>MIGITESEVIELPPIISEPDHYLSSYGSHFESKLPLNKESSMSSPESVHELTPCRSEQIISTFGSHTAYDISLSKEMSLNLTDLQASDTSVHEQMPHIGNSVLDGSIGTGSTAIVVSLKTLLLRLLGGHSVRFWTNGGLLGLEPSKPPDFTMSIAASQGSLTKMNDESVGASEHNFMHKSNGYEETLGISSDIAERIEKDTSFQDDQHDSISNKKTSSGFLPADRDSKSENSSTSHHNNEISRYNVDGHNENGVMAPECAVKVAPDVNAASTDHSQERNANASRVFGLSHKLLRNSFHRRLSLDEKSGPASSMQTDLLEKKGKDSFSYQSISQSTFREQFVYGSIVDSRPSSPPLEHMKISFCPIDRFDANKLKLKFPYGSNSHESVRDMFPSFQLVPESTISVHDSDSNSDDDDTFCKSPPYLSDDCLSHHSDSNSEQWESGETPKNRDQREFDSFRRISSSGSIPRAEEVGRATNVDVDMGIQENKDNSDPASLVKLQNTTEPTPLPPPLPPMQWRVSKPDLDMTDDMQQYTSQAIGYRYNMELSDSSISQQPKSSPAMEKQSHKGHEAIAQELKNKPDLQKLNEPKDDIQPSNGKDLDEREDFLHQIRTRSFNLRRTVTAKPNVTPGSTTNIKVTAILEKANAIRQAVASDDGEDDDNWSET</sequence>
<dbReference type="GO" id="GO:0034237">
    <property type="term" value="F:protein kinase A regulatory subunit binding"/>
    <property type="evidence" value="ECO:0007669"/>
    <property type="project" value="TreeGrafter"/>
</dbReference>
<feature type="region of interest" description="Disordered" evidence="3">
    <location>
        <begin position="429"/>
        <end position="476"/>
    </location>
</feature>
<dbReference type="GO" id="GO:2000601">
    <property type="term" value="P:positive regulation of Arp2/3 complex-mediated actin nucleation"/>
    <property type="evidence" value="ECO:0007669"/>
    <property type="project" value="TreeGrafter"/>
</dbReference>
<dbReference type="GO" id="GO:0003779">
    <property type="term" value="F:actin binding"/>
    <property type="evidence" value="ECO:0007669"/>
    <property type="project" value="UniProtKB-UniRule"/>
</dbReference>
<dbReference type="KEGG" id="qsa:O6P43_031937"/>
<dbReference type="GO" id="GO:0030036">
    <property type="term" value="P:actin cytoskeleton organization"/>
    <property type="evidence" value="ECO:0007669"/>
    <property type="project" value="UniProtKB-UniRule"/>
</dbReference>
<evidence type="ECO:0000313" key="5">
    <source>
        <dbReference type="Proteomes" id="UP001163823"/>
    </source>
</evidence>
<comment type="caution">
    <text evidence="4">The sequence shown here is derived from an EMBL/GenBank/DDBJ whole genome shotgun (WGS) entry which is preliminary data.</text>
</comment>
<comment type="function">
    <text evidence="2">Involved in regulation of actin and microtubule organization. Part of a WAVE complex that activates the Arp2/3 complex.</text>
</comment>
<protein>
    <recommendedName>
        <fullName evidence="2">Protein SCAR</fullName>
    </recommendedName>
    <alternativeName>
        <fullName evidence="2">Protein WAVE</fullName>
    </alternativeName>
</protein>
<feature type="compositionally biased region" description="Basic and acidic residues" evidence="3">
    <location>
        <begin position="202"/>
        <end position="212"/>
    </location>
</feature>
<dbReference type="Gene3D" id="6.10.280.150">
    <property type="match status" value="1"/>
</dbReference>
<keyword evidence="5" id="KW-1185">Reference proteome</keyword>
<comment type="similarity">
    <text evidence="1 2">Belongs to the SCAR/WAVE family.</text>
</comment>
<evidence type="ECO:0000256" key="3">
    <source>
        <dbReference type="SAM" id="MobiDB-lite"/>
    </source>
</evidence>
<feature type="compositionally biased region" description="Basic and acidic residues" evidence="3">
    <location>
        <begin position="563"/>
        <end position="604"/>
    </location>
</feature>
<feature type="region of interest" description="Disordered" evidence="3">
    <location>
        <begin position="202"/>
        <end position="250"/>
    </location>
</feature>
<dbReference type="InterPro" id="IPR028288">
    <property type="entry name" value="SCAR/WAVE_fam"/>
</dbReference>
<dbReference type="GO" id="GO:0005856">
    <property type="term" value="C:cytoskeleton"/>
    <property type="evidence" value="ECO:0007669"/>
    <property type="project" value="UniProtKB-SubCell"/>
</dbReference>
<reference evidence="4" key="1">
    <citation type="journal article" date="2023" name="Science">
        <title>Elucidation of the pathway for biosynthesis of saponin adjuvants from the soapbark tree.</title>
        <authorList>
            <person name="Reed J."/>
            <person name="Orme A."/>
            <person name="El-Demerdash A."/>
            <person name="Owen C."/>
            <person name="Martin L.B.B."/>
            <person name="Misra R.C."/>
            <person name="Kikuchi S."/>
            <person name="Rejzek M."/>
            <person name="Martin A.C."/>
            <person name="Harkess A."/>
            <person name="Leebens-Mack J."/>
            <person name="Louveau T."/>
            <person name="Stephenson M.J."/>
            <person name="Osbourn A."/>
        </authorList>
    </citation>
    <scope>NUCLEOTIDE SEQUENCE</scope>
    <source>
        <strain evidence="4">S10</strain>
    </source>
</reference>
<organism evidence="4 5">
    <name type="scientific">Quillaja saponaria</name>
    <name type="common">Soap bark tree</name>
    <dbReference type="NCBI Taxonomy" id="32244"/>
    <lineage>
        <taxon>Eukaryota</taxon>
        <taxon>Viridiplantae</taxon>
        <taxon>Streptophyta</taxon>
        <taxon>Embryophyta</taxon>
        <taxon>Tracheophyta</taxon>
        <taxon>Spermatophyta</taxon>
        <taxon>Magnoliopsida</taxon>
        <taxon>eudicotyledons</taxon>
        <taxon>Gunneridae</taxon>
        <taxon>Pentapetalae</taxon>
        <taxon>rosids</taxon>
        <taxon>fabids</taxon>
        <taxon>Fabales</taxon>
        <taxon>Quillajaceae</taxon>
        <taxon>Quillaja</taxon>
    </lineage>
</organism>
<comment type="subcellular location">
    <subcellularLocation>
        <location evidence="2">Cytoplasm</location>
        <location evidence="2">Cytoskeleton</location>
    </subcellularLocation>
</comment>
<dbReference type="PANTHER" id="PTHR12902">
    <property type="entry name" value="WASP-1"/>
    <property type="match status" value="1"/>
</dbReference>
<proteinExistence type="inferred from homology"/>
<accession>A0AAD7P9W6</accession>
<feature type="region of interest" description="Disordered" evidence="3">
    <location>
        <begin position="548"/>
        <end position="604"/>
    </location>
</feature>
<dbReference type="EMBL" id="JARAOO010000013">
    <property type="protein sequence ID" value="KAJ7947085.1"/>
    <property type="molecule type" value="Genomic_DNA"/>
</dbReference>
<evidence type="ECO:0000313" key="4">
    <source>
        <dbReference type="EMBL" id="KAJ7947085.1"/>
    </source>
</evidence>
<keyword evidence="2" id="KW-0009">Actin-binding</keyword>
<feature type="compositionally biased region" description="Low complexity" evidence="3">
    <location>
        <begin position="548"/>
        <end position="559"/>
    </location>
</feature>
<evidence type="ECO:0000256" key="1">
    <source>
        <dbReference type="ARBA" id="ARBA00006993"/>
    </source>
</evidence>
<feature type="compositionally biased region" description="Basic and acidic residues" evidence="3">
    <location>
        <begin position="444"/>
        <end position="458"/>
    </location>
</feature>
<dbReference type="GO" id="GO:0071933">
    <property type="term" value="F:Arp2/3 complex binding"/>
    <property type="evidence" value="ECO:0007669"/>
    <property type="project" value="TreeGrafter"/>
</dbReference>
<dbReference type="Proteomes" id="UP001163823">
    <property type="component" value="Chromosome 13"/>
</dbReference>
<dbReference type="PANTHER" id="PTHR12902:SF33">
    <property type="entry name" value="PROTEIN SCAR3"/>
    <property type="match status" value="1"/>
</dbReference>
<keyword evidence="2" id="KW-0963">Cytoplasm</keyword>